<feature type="region of interest" description="Disordered" evidence="1">
    <location>
        <begin position="100"/>
        <end position="134"/>
    </location>
</feature>
<evidence type="ECO:0000256" key="1">
    <source>
        <dbReference type="SAM" id="MobiDB-lite"/>
    </source>
</evidence>
<comment type="caution">
    <text evidence="2">The sequence shown here is derived from an EMBL/GenBank/DDBJ whole genome shotgun (WGS) entry which is preliminary data.</text>
</comment>
<reference evidence="2 3" key="1">
    <citation type="submission" date="2020-04" db="EMBL/GenBank/DDBJ databases">
        <authorList>
            <person name="Wallbank WR R."/>
            <person name="Pardo Diaz C."/>
            <person name="Kozak K."/>
            <person name="Martin S."/>
            <person name="Jiggins C."/>
            <person name="Moest M."/>
            <person name="Warren A I."/>
            <person name="Byers J.R.P. K."/>
            <person name="Montejo-Kovacevich G."/>
            <person name="Yen C E."/>
        </authorList>
    </citation>
    <scope>NUCLEOTIDE SEQUENCE [LARGE SCALE GENOMIC DNA]</scope>
</reference>
<dbReference type="Proteomes" id="UP000494256">
    <property type="component" value="Unassembled WGS sequence"/>
</dbReference>
<dbReference type="OrthoDB" id="8300278at2759"/>
<dbReference type="EMBL" id="CADEBD010000443">
    <property type="protein sequence ID" value="CAB3255858.1"/>
    <property type="molecule type" value="Genomic_DNA"/>
</dbReference>
<evidence type="ECO:0000313" key="3">
    <source>
        <dbReference type="Proteomes" id="UP000494256"/>
    </source>
</evidence>
<gene>
    <name evidence="2" type="ORF">APLA_LOCUS15452</name>
</gene>
<sequence length="172" mass="18106">MSANDNLEDVLSGIFDKTEGVSMLEGRSSRLKCASVERVRLRPRVRAPASSLLLRAVADAHKSLLNTPSTNADKDSQVRCALVLPMRRSVEPQKNTIQVAADNSQETGDSISLGGDMDSGDDKSENVSGAAQAGMVSSVPGVPLRLGLRLRAPSLPACAATACTGTRHLHPC</sequence>
<proteinExistence type="predicted"/>
<evidence type="ECO:0000313" key="2">
    <source>
        <dbReference type="EMBL" id="CAB3255858.1"/>
    </source>
</evidence>
<protein>
    <submittedName>
        <fullName evidence="2">Uncharacterized protein</fullName>
    </submittedName>
</protein>
<dbReference type="AlphaFoldDB" id="A0A8S1B898"/>
<feature type="compositionally biased region" description="Polar residues" evidence="1">
    <location>
        <begin position="100"/>
        <end position="110"/>
    </location>
</feature>
<accession>A0A8S1B898</accession>
<name>A0A8S1B898_ARCPL</name>
<organism evidence="2 3">
    <name type="scientific">Arctia plantaginis</name>
    <name type="common">Wood tiger moth</name>
    <name type="synonym">Phalaena plantaginis</name>
    <dbReference type="NCBI Taxonomy" id="874455"/>
    <lineage>
        <taxon>Eukaryota</taxon>
        <taxon>Metazoa</taxon>
        <taxon>Ecdysozoa</taxon>
        <taxon>Arthropoda</taxon>
        <taxon>Hexapoda</taxon>
        <taxon>Insecta</taxon>
        <taxon>Pterygota</taxon>
        <taxon>Neoptera</taxon>
        <taxon>Endopterygota</taxon>
        <taxon>Lepidoptera</taxon>
        <taxon>Glossata</taxon>
        <taxon>Ditrysia</taxon>
        <taxon>Noctuoidea</taxon>
        <taxon>Erebidae</taxon>
        <taxon>Arctiinae</taxon>
        <taxon>Arctia</taxon>
    </lineage>
</organism>